<evidence type="ECO:0000256" key="6">
    <source>
        <dbReference type="ARBA" id="ARBA00023033"/>
    </source>
</evidence>
<evidence type="ECO:0000256" key="3">
    <source>
        <dbReference type="ARBA" id="ARBA00022630"/>
    </source>
</evidence>
<keyword evidence="4" id="KW-0274">FAD</keyword>
<dbReference type="Proteomes" id="UP001059934">
    <property type="component" value="Chromosome"/>
</dbReference>
<evidence type="ECO:0000313" key="8">
    <source>
        <dbReference type="Proteomes" id="UP001059934"/>
    </source>
</evidence>
<evidence type="ECO:0000256" key="4">
    <source>
        <dbReference type="ARBA" id="ARBA00022827"/>
    </source>
</evidence>
<name>A0ABY5TQR4_9GAMM</name>
<dbReference type="PANTHER" id="PTHR43872:SF1">
    <property type="entry name" value="MONOOXYGENASE, PUTATIVE (AFU_ORTHOLOGUE AFUA_8G02570)-RELATED"/>
    <property type="match status" value="1"/>
</dbReference>
<evidence type="ECO:0000256" key="1">
    <source>
        <dbReference type="ARBA" id="ARBA00001974"/>
    </source>
</evidence>
<comment type="cofactor">
    <cofactor evidence="1">
        <name>FAD</name>
        <dbReference type="ChEBI" id="CHEBI:57692"/>
    </cofactor>
</comment>
<dbReference type="InterPro" id="IPR051820">
    <property type="entry name" value="FAD-binding_MO"/>
</dbReference>
<organism evidence="7 8">
    <name type="scientific">SAR92 clade bacterium H455</name>
    <dbReference type="NCBI Taxonomy" id="2974818"/>
    <lineage>
        <taxon>Bacteria</taxon>
        <taxon>Pseudomonadati</taxon>
        <taxon>Pseudomonadota</taxon>
        <taxon>Gammaproteobacteria</taxon>
        <taxon>Cellvibrionales</taxon>
        <taxon>Porticoccaceae</taxon>
        <taxon>SAR92 clade</taxon>
    </lineage>
</organism>
<reference evidence="7" key="1">
    <citation type="submission" date="2022-08" db="EMBL/GenBank/DDBJ databases">
        <title>Catabolic pathway analysis in culturable SAR92 clade bacteria reveals their overlooked roles in DMSP degradation in coastal seas.</title>
        <authorList>
            <person name="He X."/>
            <person name="Zhang X."/>
            <person name="Zhang Y."/>
        </authorList>
    </citation>
    <scope>NUCLEOTIDE SEQUENCE</scope>
    <source>
        <strain evidence="7">H455</strain>
    </source>
</reference>
<evidence type="ECO:0000256" key="5">
    <source>
        <dbReference type="ARBA" id="ARBA00023002"/>
    </source>
</evidence>
<sequence length="488" mass="55139">MNHFDMIIIGAGLSGIGAACHLQSKHPNKSYKIIESRERMGGTWDLFRYPGVRSDSDMHTLGYSFKPWLSAKSIADGPAIRDYIKESAAEYGVDQHIQYQRKVVAASWDSATAKWTLTLENTGDLAGSTVEPETLSCNFIYSCTGYYRYDQGFTPDFPDADQFKGQIVHPQLWPQDLDYSGKRVIVIGSGATAITLVPSLAKTAGHVTMLQRSPTYVLSSPDEDAMSQRLRRWFPEQLAYDLTRWKNVTAQALLFQLSRRYPNYVKKLIRKVVQGWMGDDFDIDTHFNPSYKPWDQRLCLVPNGDLFRSLRKGTSSIVTDHIERFTENGIQLKSGETLEADIIVTATGLELLLLGGLKLEVDGVEKKVSDSLTYKGMMFSGIPNFALAAGYTNASWTLKCDLTSNYVCRLISYMDKHQYQYCVANNDPSVKRLQFLDLASGYVDRAMDQFPKQGDKSPWKLHQNYLLDIFNLRLGSVRDKAMGFYKAK</sequence>
<dbReference type="SUPFAM" id="SSF51905">
    <property type="entry name" value="FAD/NAD(P)-binding domain"/>
    <property type="match status" value="1"/>
</dbReference>
<dbReference type="EMBL" id="CP103416">
    <property type="protein sequence ID" value="UVW36172.1"/>
    <property type="molecule type" value="Genomic_DNA"/>
</dbReference>
<gene>
    <name evidence="7" type="ORF">NYF23_06065</name>
</gene>
<dbReference type="Pfam" id="PF00743">
    <property type="entry name" value="FMO-like"/>
    <property type="match status" value="1"/>
</dbReference>
<proteinExistence type="inferred from homology"/>
<evidence type="ECO:0000313" key="7">
    <source>
        <dbReference type="EMBL" id="UVW36172.1"/>
    </source>
</evidence>
<dbReference type="PRINTS" id="PR00411">
    <property type="entry name" value="PNDRDTASEI"/>
</dbReference>
<keyword evidence="3" id="KW-0285">Flavoprotein</keyword>
<keyword evidence="8" id="KW-1185">Reference proteome</keyword>
<dbReference type="InterPro" id="IPR020946">
    <property type="entry name" value="Flavin_mOase-like"/>
</dbReference>
<keyword evidence="5" id="KW-0560">Oxidoreductase</keyword>
<keyword evidence="6" id="KW-0503">Monooxygenase</keyword>
<dbReference type="Gene3D" id="3.50.50.60">
    <property type="entry name" value="FAD/NAD(P)-binding domain"/>
    <property type="match status" value="3"/>
</dbReference>
<dbReference type="PANTHER" id="PTHR43872">
    <property type="entry name" value="MONOOXYGENASE, PUTATIVE (AFU_ORTHOLOGUE AFUA_8G02570)-RELATED"/>
    <property type="match status" value="1"/>
</dbReference>
<accession>A0ABY5TQR4</accession>
<protein>
    <submittedName>
        <fullName evidence="7">NAD(P)/FAD-dependent oxidoreductase</fullName>
    </submittedName>
</protein>
<comment type="similarity">
    <text evidence="2">Belongs to the FAD-binding monooxygenase family.</text>
</comment>
<dbReference type="Pfam" id="PF13450">
    <property type="entry name" value="NAD_binding_8"/>
    <property type="match status" value="1"/>
</dbReference>
<dbReference type="InterPro" id="IPR036188">
    <property type="entry name" value="FAD/NAD-bd_sf"/>
</dbReference>
<evidence type="ECO:0000256" key="2">
    <source>
        <dbReference type="ARBA" id="ARBA00010139"/>
    </source>
</evidence>